<keyword evidence="2" id="KW-1185">Reference proteome</keyword>
<dbReference type="EMBL" id="JBHMCA010000024">
    <property type="protein sequence ID" value="MFB9444111.1"/>
    <property type="molecule type" value="Genomic_DNA"/>
</dbReference>
<proteinExistence type="predicted"/>
<protein>
    <submittedName>
        <fullName evidence="1">Uncharacterized protein</fullName>
    </submittedName>
</protein>
<reference evidence="1 2" key="1">
    <citation type="submission" date="2024-09" db="EMBL/GenBank/DDBJ databases">
        <authorList>
            <person name="Sun Q."/>
            <person name="Mori K."/>
        </authorList>
    </citation>
    <scope>NUCLEOTIDE SEQUENCE [LARGE SCALE GENOMIC DNA]</scope>
    <source>
        <strain evidence="1 2">JCM 3307</strain>
    </source>
</reference>
<sequence length="227" mass="24912">MGDRVLVKQFNDDAGAAFIEVIKKSGGPVRLQEIRSALVDAGVDAVDVDRDWRRVRNLLKFHPHIAKPKPALYEWSPAAQPSSTSLQKLAERAGVRGHRWLIQSWIDNIADSLARAETAGPRAQIGWTEQREQEKATVLAGIVSSAEAFAAEGQTGVQIVDRLLEEAARHRLTPIGRIGERIEFDKSRHEPAGRGQPRAGGEVRVVRSGFEWSGSGHPIVVVKALVE</sequence>
<name>A0ABV5M5L3_9ACTN</name>
<dbReference type="RefSeq" id="WP_223098334.1">
    <property type="nucleotide sequence ID" value="NZ_CP061913.1"/>
</dbReference>
<organism evidence="1 2">
    <name type="scientific">Dactylosporangium vinaceum</name>
    <dbReference type="NCBI Taxonomy" id="53362"/>
    <lineage>
        <taxon>Bacteria</taxon>
        <taxon>Bacillati</taxon>
        <taxon>Actinomycetota</taxon>
        <taxon>Actinomycetes</taxon>
        <taxon>Micromonosporales</taxon>
        <taxon>Micromonosporaceae</taxon>
        <taxon>Dactylosporangium</taxon>
    </lineage>
</organism>
<gene>
    <name evidence="1" type="ORF">ACFFTR_13595</name>
</gene>
<evidence type="ECO:0000313" key="2">
    <source>
        <dbReference type="Proteomes" id="UP001589608"/>
    </source>
</evidence>
<comment type="caution">
    <text evidence="1">The sequence shown here is derived from an EMBL/GenBank/DDBJ whole genome shotgun (WGS) entry which is preliminary data.</text>
</comment>
<evidence type="ECO:0000313" key="1">
    <source>
        <dbReference type="EMBL" id="MFB9444111.1"/>
    </source>
</evidence>
<accession>A0ABV5M5L3</accession>
<dbReference type="Proteomes" id="UP001589608">
    <property type="component" value="Unassembled WGS sequence"/>
</dbReference>